<dbReference type="Proteomes" id="UP000186917">
    <property type="component" value="Unassembled WGS sequence"/>
</dbReference>
<dbReference type="AlphaFoldDB" id="A0A173MKZ1"/>
<reference evidence="3" key="1">
    <citation type="submission" date="2017-01" db="EMBL/GenBank/DDBJ databases">
        <authorList>
            <person name="Varghese N."/>
            <person name="Submissions S."/>
        </authorList>
    </citation>
    <scope>NUCLEOTIDE SEQUENCE [LARGE SCALE GENOMIC DNA]</scope>
    <source>
        <strain evidence="3">DSM 21054</strain>
    </source>
</reference>
<sequence>MSQEDIVLHDYFTSIAAGDVSAFDQFSHLYKHKIMGKAFQETQCWNAAEEITKGFFDNIWKSRTLLTAVENGDHYISTTLDHITKQYLLLKKNSTLLGELIKKFTSGLFTGPCLPMTEEQLKTFVPIAINTLPQQMKQVFELRYYYQEPYEDIARDLGITKGIAQQYFFDSMIQIRNYIDEHLLPG</sequence>
<feature type="domain" description="RNA polymerase sigma factor 70 region 4 type 2" evidence="1">
    <location>
        <begin position="128"/>
        <end position="162"/>
    </location>
</feature>
<dbReference type="GO" id="GO:0003677">
    <property type="term" value="F:DNA binding"/>
    <property type="evidence" value="ECO:0007669"/>
    <property type="project" value="InterPro"/>
</dbReference>
<dbReference type="GO" id="GO:0016987">
    <property type="term" value="F:sigma factor activity"/>
    <property type="evidence" value="ECO:0007669"/>
    <property type="project" value="InterPro"/>
</dbReference>
<dbReference type="RefSeq" id="WP_076379292.1">
    <property type="nucleotide sequence ID" value="NZ_AP017422.1"/>
</dbReference>
<dbReference type="EMBL" id="FTOR01000003">
    <property type="protein sequence ID" value="SIT09953.1"/>
    <property type="molecule type" value="Genomic_DNA"/>
</dbReference>
<keyword evidence="3" id="KW-1185">Reference proteome</keyword>
<dbReference type="InterPro" id="IPR013324">
    <property type="entry name" value="RNA_pol_sigma_r3/r4-like"/>
</dbReference>
<dbReference type="STRING" id="477680.SAMN05421788_103483"/>
<evidence type="ECO:0000259" key="1">
    <source>
        <dbReference type="Pfam" id="PF08281"/>
    </source>
</evidence>
<dbReference type="GO" id="GO:0000428">
    <property type="term" value="C:DNA-directed RNA polymerase complex"/>
    <property type="evidence" value="ECO:0007669"/>
    <property type="project" value="UniProtKB-KW"/>
</dbReference>
<dbReference type="SUPFAM" id="SSF88659">
    <property type="entry name" value="Sigma3 and sigma4 domains of RNA polymerase sigma factors"/>
    <property type="match status" value="1"/>
</dbReference>
<dbReference type="InterPro" id="IPR036388">
    <property type="entry name" value="WH-like_DNA-bd_sf"/>
</dbReference>
<evidence type="ECO:0000313" key="2">
    <source>
        <dbReference type="EMBL" id="SIT09953.1"/>
    </source>
</evidence>
<gene>
    <name evidence="2" type="ORF">SAMN05421788_103483</name>
</gene>
<organism evidence="2 3">
    <name type="scientific">Filimonas lacunae</name>
    <dbReference type="NCBI Taxonomy" id="477680"/>
    <lineage>
        <taxon>Bacteria</taxon>
        <taxon>Pseudomonadati</taxon>
        <taxon>Bacteroidota</taxon>
        <taxon>Chitinophagia</taxon>
        <taxon>Chitinophagales</taxon>
        <taxon>Chitinophagaceae</taxon>
        <taxon>Filimonas</taxon>
    </lineage>
</organism>
<dbReference type="InterPro" id="IPR013249">
    <property type="entry name" value="RNA_pol_sigma70_r4_t2"/>
</dbReference>
<dbReference type="Pfam" id="PF08281">
    <property type="entry name" value="Sigma70_r4_2"/>
    <property type="match status" value="1"/>
</dbReference>
<accession>A0A173MKZ1</accession>
<dbReference type="Gene3D" id="1.10.10.10">
    <property type="entry name" value="Winged helix-like DNA-binding domain superfamily/Winged helix DNA-binding domain"/>
    <property type="match status" value="1"/>
</dbReference>
<protein>
    <submittedName>
        <fullName evidence="2">DNA-directed RNA polymerase specialized sigma subunit, sigma24 family</fullName>
    </submittedName>
</protein>
<dbReference type="KEGG" id="fln:FLA_4180"/>
<dbReference type="GO" id="GO:0006352">
    <property type="term" value="P:DNA-templated transcription initiation"/>
    <property type="evidence" value="ECO:0007669"/>
    <property type="project" value="InterPro"/>
</dbReference>
<keyword evidence="2" id="KW-0804">Transcription</keyword>
<proteinExistence type="predicted"/>
<name>A0A173MKZ1_9BACT</name>
<keyword evidence="2" id="KW-0240">DNA-directed RNA polymerase</keyword>
<evidence type="ECO:0000313" key="3">
    <source>
        <dbReference type="Proteomes" id="UP000186917"/>
    </source>
</evidence>